<dbReference type="AlphaFoldDB" id="A0A553IAB0"/>
<feature type="compositionally biased region" description="Basic and acidic residues" evidence="1">
    <location>
        <begin position="408"/>
        <end position="423"/>
    </location>
</feature>
<dbReference type="PANTHER" id="PTHR33840:SF1">
    <property type="entry name" value="TLE1 PHOSPHOLIPASE DOMAIN-CONTAINING PROTEIN"/>
    <property type="match status" value="1"/>
</dbReference>
<dbReference type="Proteomes" id="UP000319160">
    <property type="component" value="Unassembled WGS sequence"/>
</dbReference>
<reference evidence="4" key="1">
    <citation type="submission" date="2019-06" db="EMBL/GenBank/DDBJ databases">
        <title>Draft genome sequence of the griseofulvin-producing fungus Xylaria cubensis strain G536.</title>
        <authorList>
            <person name="Mead M.E."/>
            <person name="Raja H.A."/>
            <person name="Steenwyk J.L."/>
            <person name="Knowles S.L."/>
            <person name="Oberlies N.H."/>
            <person name="Rokas A."/>
        </authorList>
    </citation>
    <scope>NUCLEOTIDE SEQUENCE [LARGE SCALE GENOMIC DNA]</scope>
    <source>
        <strain evidence="4">G536</strain>
    </source>
</reference>
<accession>A0A553IAB0</accession>
<gene>
    <name evidence="3" type="ORF">FHL15_001934</name>
</gene>
<feature type="compositionally biased region" description="Basic and acidic residues" evidence="1">
    <location>
        <begin position="833"/>
        <end position="847"/>
    </location>
</feature>
<evidence type="ECO:0000313" key="4">
    <source>
        <dbReference type="Proteomes" id="UP000319160"/>
    </source>
</evidence>
<feature type="region of interest" description="Disordered" evidence="1">
    <location>
        <begin position="406"/>
        <end position="433"/>
    </location>
</feature>
<dbReference type="InterPro" id="IPR018712">
    <property type="entry name" value="Tle1-like_cat"/>
</dbReference>
<proteinExistence type="predicted"/>
<feature type="domain" description="T6SS Phospholipase effector Tle1-like catalytic" evidence="2">
    <location>
        <begin position="65"/>
        <end position="327"/>
    </location>
</feature>
<organism evidence="3 4">
    <name type="scientific">Xylaria flabelliformis</name>
    <dbReference type="NCBI Taxonomy" id="2512241"/>
    <lineage>
        <taxon>Eukaryota</taxon>
        <taxon>Fungi</taxon>
        <taxon>Dikarya</taxon>
        <taxon>Ascomycota</taxon>
        <taxon>Pezizomycotina</taxon>
        <taxon>Sordariomycetes</taxon>
        <taxon>Xylariomycetidae</taxon>
        <taxon>Xylariales</taxon>
        <taxon>Xylariaceae</taxon>
        <taxon>Xylaria</taxon>
    </lineage>
</organism>
<evidence type="ECO:0000259" key="2">
    <source>
        <dbReference type="Pfam" id="PF09994"/>
    </source>
</evidence>
<evidence type="ECO:0000313" key="3">
    <source>
        <dbReference type="EMBL" id="TRX97140.1"/>
    </source>
</evidence>
<evidence type="ECO:0000256" key="1">
    <source>
        <dbReference type="SAM" id="MobiDB-lite"/>
    </source>
</evidence>
<dbReference type="STRING" id="2512241.A0A553IAB0"/>
<dbReference type="OrthoDB" id="59699at2759"/>
<feature type="region of interest" description="Disordered" evidence="1">
    <location>
        <begin position="821"/>
        <end position="847"/>
    </location>
</feature>
<dbReference type="Pfam" id="PF09994">
    <property type="entry name" value="T6SS_Tle1-like_cat"/>
    <property type="match status" value="1"/>
</dbReference>
<name>A0A553IAB0_9PEZI</name>
<protein>
    <recommendedName>
        <fullName evidence="2">T6SS Phospholipase effector Tle1-like catalytic domain-containing protein</fullName>
    </recommendedName>
</protein>
<keyword evidence="4" id="KW-1185">Reference proteome</keyword>
<sequence length="941" mass="104032">MGSQTQLHEEDLSANHKHVLAGVLAHSSDLVDRVVATQGTSGWSEDDSNATPKFFRAISEEVGKRRLFVCCDGTWVNASGTTAPLTNVARFARAIDRFGLNPDYPARPIAQVIYYSAGIGSEPVLKTRVDSIYSGITGAGLEEDILNAYCFLCNNYNFSSQNDEIILIGFSRGAFTVRCLADFISQVGLLQRKTLPFLSVLFQRWMGMKEEPDRERMKSEIRKMNQTFSVPVKITVLAEWDTVSAIGHVGWRKKFSFMKETVPENVQNAFLAIALNERRGSFKPMVYTRARRGTNVAQCVFSGCHSDIGGGNLDAGLSTVSLLWMAAKIQGACRASFDHGALLQMVQPPRPNANWWYGRKDDETTAMNLLWSKGNINESLQGVWYIPHILTLGWWSGSRRRHFRRTFKPQEHSGKHEKNESSAKHKRKQMRSSAKLYKASYDYEKSDDVNKMIGEDVSGKIKEGMTRAGRASAMGDTELLTATVKTAIHVNDTDMSETRVTAIVDAAFSVLSDKDQAAKYQHEMTQVGNTVTEAIAQENGERPDYIGCHPRIHFTAKELLKELRYRTREGVLEGLSEKLGWLGHERHQLVDYLPQESYDETEKKLWDEWKSQVDIWHASNEGHAGGWDKDVMYWSDVLARFEKGGDSKSLARKDMVQWEQCTGQLCQVADAAAATAQAGLQMTVANIAEAADDLESAAYTITRVAEMAKVVQGSEDATMKKLWSSMDEVKGAFGRLPSEVLAGSLARLLVGVAQTIAGGETSDAVRMEAKHNTSAACVEQAVSPHTDTQTAIRMATGQLAGIAGVLAQTLQSPLAADASPIVIPPTAHTSGHHGNDDGEEKKDDGSDWQDKISEAKEAADRMVESANVLQNVSAPDTAAWETMKSYAMRAKEAAERAAKAIANATIQWKLTDEQRREALCYRIAYPDRWIAENSEGESLDT</sequence>
<comment type="caution">
    <text evidence="3">The sequence shown here is derived from an EMBL/GenBank/DDBJ whole genome shotgun (WGS) entry which is preliminary data.</text>
</comment>
<dbReference type="EMBL" id="VFLP01000007">
    <property type="protein sequence ID" value="TRX97140.1"/>
    <property type="molecule type" value="Genomic_DNA"/>
</dbReference>
<dbReference type="PANTHER" id="PTHR33840">
    <property type="match status" value="1"/>
</dbReference>